<evidence type="ECO:0000313" key="3">
    <source>
        <dbReference type="Proteomes" id="UP000230233"/>
    </source>
</evidence>
<dbReference type="STRING" id="1611254.A0A2G5TX36"/>
<dbReference type="AlphaFoldDB" id="A0A2G5TX36"/>
<dbReference type="Proteomes" id="UP000230233">
    <property type="component" value="Chromosome IV"/>
</dbReference>
<feature type="compositionally biased region" description="Polar residues" evidence="1">
    <location>
        <begin position="58"/>
        <end position="67"/>
    </location>
</feature>
<dbReference type="OrthoDB" id="6777263at2759"/>
<accession>A0A2G5TX36</accession>
<protein>
    <submittedName>
        <fullName evidence="2">Uncharacterized protein</fullName>
    </submittedName>
</protein>
<comment type="caution">
    <text evidence="2">The sequence shown here is derived from an EMBL/GenBank/DDBJ whole genome shotgun (WGS) entry which is preliminary data.</text>
</comment>
<feature type="compositionally biased region" description="Low complexity" evidence="1">
    <location>
        <begin position="37"/>
        <end position="48"/>
    </location>
</feature>
<dbReference type="EMBL" id="PDUG01000004">
    <property type="protein sequence ID" value="PIC31860.1"/>
    <property type="molecule type" value="Genomic_DNA"/>
</dbReference>
<reference evidence="3" key="1">
    <citation type="submission" date="2017-10" db="EMBL/GenBank/DDBJ databases">
        <title>Rapid genome shrinkage in a self-fertile nematode reveals novel sperm competition proteins.</title>
        <authorList>
            <person name="Yin D."/>
            <person name="Schwarz E.M."/>
            <person name="Thomas C.G."/>
            <person name="Felde R.L."/>
            <person name="Korf I.F."/>
            <person name="Cutter A.D."/>
            <person name="Schartner C.M."/>
            <person name="Ralston E.J."/>
            <person name="Meyer B.J."/>
            <person name="Haag E.S."/>
        </authorList>
    </citation>
    <scope>NUCLEOTIDE SEQUENCE [LARGE SCALE GENOMIC DNA]</scope>
    <source>
        <strain evidence="3">JU1422</strain>
    </source>
</reference>
<name>A0A2G5TX36_9PELO</name>
<evidence type="ECO:0000313" key="2">
    <source>
        <dbReference type="EMBL" id="PIC31860.1"/>
    </source>
</evidence>
<feature type="region of interest" description="Disordered" evidence="1">
    <location>
        <begin position="32"/>
        <end position="67"/>
    </location>
</feature>
<evidence type="ECO:0000256" key="1">
    <source>
        <dbReference type="SAM" id="MobiDB-lite"/>
    </source>
</evidence>
<organism evidence="2 3">
    <name type="scientific">Caenorhabditis nigoni</name>
    <dbReference type="NCBI Taxonomy" id="1611254"/>
    <lineage>
        <taxon>Eukaryota</taxon>
        <taxon>Metazoa</taxon>
        <taxon>Ecdysozoa</taxon>
        <taxon>Nematoda</taxon>
        <taxon>Chromadorea</taxon>
        <taxon>Rhabditida</taxon>
        <taxon>Rhabditina</taxon>
        <taxon>Rhabditomorpha</taxon>
        <taxon>Rhabditoidea</taxon>
        <taxon>Rhabditidae</taxon>
        <taxon>Peloderinae</taxon>
        <taxon>Caenorhabditis</taxon>
    </lineage>
</organism>
<proteinExistence type="predicted"/>
<gene>
    <name evidence="2" type="primary">Cnig_chr_IV.g12413</name>
    <name evidence="2" type="ORF">B9Z55_012413</name>
</gene>
<sequence>MYELLNRIRIANSSLTGNQSKAQEIGNRMCASIGVRSPPATSSSTTSPHTRRQYKPRPQSSSNNQNH</sequence>
<keyword evidence="3" id="KW-1185">Reference proteome</keyword>